<feature type="compositionally biased region" description="Polar residues" evidence="1">
    <location>
        <begin position="59"/>
        <end position="77"/>
    </location>
</feature>
<protein>
    <submittedName>
        <fullName evidence="2">Uncharacterized protein</fullName>
    </submittedName>
</protein>
<evidence type="ECO:0000256" key="1">
    <source>
        <dbReference type="SAM" id="MobiDB-lite"/>
    </source>
</evidence>
<feature type="compositionally biased region" description="Polar residues" evidence="1">
    <location>
        <begin position="1"/>
        <end position="15"/>
    </location>
</feature>
<organism evidence="2 3">
    <name type="scientific">Neocucurbitaria cava</name>
    <dbReference type="NCBI Taxonomy" id="798079"/>
    <lineage>
        <taxon>Eukaryota</taxon>
        <taxon>Fungi</taxon>
        <taxon>Dikarya</taxon>
        <taxon>Ascomycota</taxon>
        <taxon>Pezizomycotina</taxon>
        <taxon>Dothideomycetes</taxon>
        <taxon>Pleosporomycetidae</taxon>
        <taxon>Pleosporales</taxon>
        <taxon>Pleosporineae</taxon>
        <taxon>Cucurbitariaceae</taxon>
        <taxon>Neocucurbitaria</taxon>
    </lineage>
</organism>
<evidence type="ECO:0000313" key="3">
    <source>
        <dbReference type="Proteomes" id="UP001140560"/>
    </source>
</evidence>
<sequence>MGFMSITVSEASFGSQIEDRNTVAATDNADYPVRPGMSKRPSSNILGRAYSGEGRRGSDNSSVSHRLQPQTSNSTMRSHYDAKSSPLSISQQTSDSAVRDRALRRGQPPVLIDSEYNVHAASPLSPAMLDESKRKDNRKSKPARLDLSKLFPKPRVGDGQSYGHALLSPAKMVNSPAALSTTSEYFPRPMTREPTPQIGEQLKLKKTATPRKQAPAISSPSSPVRKFKRDEYDNAKVHVRRPPKGVQHWFDALDEDSDEATEVAQGPIYAPKAIRPNTAPKVPVRKTSLGRLHPDAATAQQAPHAQHLAARLRKDTFAHEDLVDVTHLTSPSQFSVNSLLSNKTKESTFSKSNLQDSSVLSFSSSEDEQDNRQPTARKVKVRKSLDMDDAGEVTIGQAQAFEVRPHRRPSAGMISTRSTSTSAATIEVMYTPEPPFPSYHYPRSSTYSGSRRSSHVRQPSVIPEDEDVRPRTAMNMPLSPSAYSVRSARTSASEPPKTRSNGSNKLMAVTAEEEALLEMMRKKRAAMAKKGAPQAPTAPVEQEQRQETPPQSSQRKYRTSGFLSMEQSPVRGVEEKPTRRASAVPPTPLLLPPRGRPTRATHERDVAMSQLRDSSTSDTWSDDRHNSPASRASIPHHLPTPAEFSPFDLYLPSSATPTASVTSPTTTDHASPLPSPITPGLRMGETDNVAVKVASSDTSNDSEEAANILDTGVIGALPPSATTSTTILSSSKSAPPSSHDLASHQRRRTASSGADLVTFPAPPTTSVPTSASISASAPMSRRDLTFVPPPPESTMSSRPPSIVEPAIPIPRLPTRSSRRISSGGLTLSTGGRSRQGSVHSNSGSRTSSVYSQHFVGGAGAGGGVEKKYGHAMSRGNSVASLSAASVNGSAGARDSISDDVLAAWNSLGGTY</sequence>
<reference evidence="2" key="1">
    <citation type="submission" date="2022-10" db="EMBL/GenBank/DDBJ databases">
        <title>Tapping the CABI collections for fungal endophytes: first genome assemblies for Collariella, Neodidymelliopsis, Ascochyta clinopodiicola, Didymella pomorum, Didymosphaeria variabile, Neocosmospora piperis and Neocucurbitaria cava.</title>
        <authorList>
            <person name="Hill R."/>
        </authorList>
    </citation>
    <scope>NUCLEOTIDE SEQUENCE</scope>
    <source>
        <strain evidence="2">IMI 356814</strain>
    </source>
</reference>
<evidence type="ECO:0000313" key="2">
    <source>
        <dbReference type="EMBL" id="KAJ4371552.1"/>
    </source>
</evidence>
<dbReference type="Proteomes" id="UP001140560">
    <property type="component" value="Unassembled WGS sequence"/>
</dbReference>
<feature type="compositionally biased region" description="Low complexity" evidence="1">
    <location>
        <begin position="723"/>
        <end position="738"/>
    </location>
</feature>
<dbReference type="AlphaFoldDB" id="A0A9W9CNH4"/>
<accession>A0A9W9CNH4</accession>
<feature type="compositionally biased region" description="Polar residues" evidence="1">
    <location>
        <begin position="835"/>
        <end position="849"/>
    </location>
</feature>
<proteinExistence type="predicted"/>
<feature type="region of interest" description="Disordered" evidence="1">
    <location>
        <begin position="723"/>
        <end position="849"/>
    </location>
</feature>
<feature type="compositionally biased region" description="Polar residues" evidence="1">
    <location>
        <begin position="481"/>
        <end position="504"/>
    </location>
</feature>
<feature type="region of interest" description="Disordered" evidence="1">
    <location>
        <begin position="346"/>
        <end position="384"/>
    </location>
</feature>
<comment type="caution">
    <text evidence="2">The sequence shown here is derived from an EMBL/GenBank/DDBJ whole genome shotgun (WGS) entry which is preliminary data.</text>
</comment>
<dbReference type="EMBL" id="JAPEUY010000007">
    <property type="protein sequence ID" value="KAJ4371552.1"/>
    <property type="molecule type" value="Genomic_DNA"/>
</dbReference>
<feature type="compositionally biased region" description="Low complexity" evidence="1">
    <location>
        <begin position="352"/>
        <end position="364"/>
    </location>
</feature>
<feature type="compositionally biased region" description="Low complexity" evidence="1">
    <location>
        <begin position="655"/>
        <end position="667"/>
    </location>
</feature>
<feature type="region of interest" description="Disordered" evidence="1">
    <location>
        <begin position="442"/>
        <end position="507"/>
    </location>
</feature>
<feature type="region of interest" description="Disordered" evidence="1">
    <location>
        <begin position="1"/>
        <end position="100"/>
    </location>
</feature>
<gene>
    <name evidence="2" type="ORF">N0V83_004771</name>
</gene>
<dbReference type="OrthoDB" id="5244050at2759"/>
<feature type="region of interest" description="Disordered" evidence="1">
    <location>
        <begin position="523"/>
        <end position="640"/>
    </location>
</feature>
<keyword evidence="3" id="KW-1185">Reference proteome</keyword>
<feature type="region of interest" description="Disordered" evidence="1">
    <location>
        <begin position="206"/>
        <end position="225"/>
    </location>
</feature>
<feature type="region of interest" description="Disordered" evidence="1">
    <location>
        <begin position="655"/>
        <end position="683"/>
    </location>
</feature>
<feature type="region of interest" description="Disordered" evidence="1">
    <location>
        <begin position="123"/>
        <end position="152"/>
    </location>
</feature>
<name>A0A9W9CNH4_9PLEO</name>
<feature type="compositionally biased region" description="Low complexity" evidence="1">
    <location>
        <begin position="821"/>
        <end position="834"/>
    </location>
</feature>
<feature type="compositionally biased region" description="Polar residues" evidence="1">
    <location>
        <begin position="85"/>
        <end position="96"/>
    </location>
</feature>
<feature type="compositionally biased region" description="Low complexity" evidence="1">
    <location>
        <begin position="766"/>
        <end position="778"/>
    </location>
</feature>
<feature type="compositionally biased region" description="Pro residues" evidence="1">
    <location>
        <begin position="585"/>
        <end position="595"/>
    </location>
</feature>